<name>A0A8J8SV96_HALGN</name>
<organism evidence="3 4">
    <name type="scientific">Halteria grandinella</name>
    <dbReference type="NCBI Taxonomy" id="5974"/>
    <lineage>
        <taxon>Eukaryota</taxon>
        <taxon>Sar</taxon>
        <taxon>Alveolata</taxon>
        <taxon>Ciliophora</taxon>
        <taxon>Intramacronucleata</taxon>
        <taxon>Spirotrichea</taxon>
        <taxon>Stichotrichia</taxon>
        <taxon>Sporadotrichida</taxon>
        <taxon>Halteriidae</taxon>
        <taxon>Halteria</taxon>
    </lineage>
</organism>
<feature type="domain" description="Centrosomal protein CEP104 Zn finger" evidence="2">
    <location>
        <begin position="81"/>
        <end position="195"/>
    </location>
</feature>
<dbReference type="PANTHER" id="PTHR13371:SF0">
    <property type="entry name" value="CENTROSOMAL PROTEIN OF 104 KDA"/>
    <property type="match status" value="1"/>
</dbReference>
<dbReference type="Proteomes" id="UP000785679">
    <property type="component" value="Unassembled WGS sequence"/>
</dbReference>
<feature type="compositionally biased region" description="Polar residues" evidence="1">
    <location>
        <begin position="46"/>
        <end position="74"/>
    </location>
</feature>
<evidence type="ECO:0000259" key="2">
    <source>
        <dbReference type="Pfam" id="PF21039"/>
    </source>
</evidence>
<dbReference type="PANTHER" id="PTHR13371">
    <property type="entry name" value="GLYCINE-, GLUTAMATE-, THIENYLCYCLOHEXYLPIPERIDINE-BINDING PROTEIN"/>
    <property type="match status" value="1"/>
</dbReference>
<dbReference type="EMBL" id="RRYP01025353">
    <property type="protein sequence ID" value="TNV71959.1"/>
    <property type="molecule type" value="Genomic_DNA"/>
</dbReference>
<gene>
    <name evidence="3" type="ORF">FGO68_gene6540</name>
</gene>
<dbReference type="Pfam" id="PF21039">
    <property type="entry name" value="CEP104_ZnF"/>
    <property type="match status" value="1"/>
</dbReference>
<accession>A0A8J8SV96</accession>
<keyword evidence="4" id="KW-1185">Reference proteome</keyword>
<proteinExistence type="predicted"/>
<evidence type="ECO:0000313" key="4">
    <source>
        <dbReference type="Proteomes" id="UP000785679"/>
    </source>
</evidence>
<protein>
    <recommendedName>
        <fullName evidence="2">Centrosomal protein CEP104 Zn finger domain-containing protein</fullName>
    </recommendedName>
</protein>
<dbReference type="InterPro" id="IPR048738">
    <property type="entry name" value="CEP104_Znf"/>
</dbReference>
<reference evidence="3" key="1">
    <citation type="submission" date="2019-06" db="EMBL/GenBank/DDBJ databases">
        <authorList>
            <person name="Zheng W."/>
        </authorList>
    </citation>
    <scope>NUCLEOTIDE SEQUENCE</scope>
    <source>
        <strain evidence="3">QDHG01</strain>
    </source>
</reference>
<comment type="caution">
    <text evidence="3">The sequence shown here is derived from an EMBL/GenBank/DDBJ whole genome shotgun (WGS) entry which is preliminary data.</text>
</comment>
<sequence length="206" mass="23326">MGELEGLRPNQLEIVNKAFADIDSGNLKKAFSQIGLDYQALKSARSGPNTQRSQEGAIRDSQQPVHRSTQSFLQPDQGPECEFCKRKKPEFANPDAKDLHLFQDCLFLTACPHCEQVIEIPGLRDHWLTDCEKKDELRKCQTCKQVVHENVFEKHIQEKACFNNVNDTPICALCGVNVGKLPPVGNHPEAWFRHLIVDKCHGNPRK</sequence>
<dbReference type="GO" id="GO:0005929">
    <property type="term" value="C:cilium"/>
    <property type="evidence" value="ECO:0007669"/>
    <property type="project" value="TreeGrafter"/>
</dbReference>
<evidence type="ECO:0000313" key="3">
    <source>
        <dbReference type="EMBL" id="TNV71959.1"/>
    </source>
</evidence>
<dbReference type="InterPro" id="IPR052607">
    <property type="entry name" value="CEP104-like"/>
</dbReference>
<dbReference type="AlphaFoldDB" id="A0A8J8SV96"/>
<dbReference type="OrthoDB" id="66599at2759"/>
<feature type="region of interest" description="Disordered" evidence="1">
    <location>
        <begin position="43"/>
        <end position="76"/>
    </location>
</feature>
<evidence type="ECO:0000256" key="1">
    <source>
        <dbReference type="SAM" id="MobiDB-lite"/>
    </source>
</evidence>